<protein>
    <recommendedName>
        <fullName evidence="4">Decapping nuclease</fullName>
    </recommendedName>
</protein>
<dbReference type="VEuPathDB" id="FungiDB:JI435_155970"/>
<dbReference type="KEGG" id="pno:SNOG_15597"/>
<dbReference type="AlphaFoldDB" id="Q0TXX4"/>
<proteinExistence type="predicted"/>
<feature type="region of interest" description="Disordered" evidence="1">
    <location>
        <begin position="1"/>
        <end position="22"/>
    </location>
</feature>
<gene>
    <name evidence="2" type="ORF">SNOG_15597</name>
</gene>
<dbReference type="RefSeq" id="XP_001805742.1">
    <property type="nucleotide sequence ID" value="XM_001805690.1"/>
</dbReference>
<sequence length="397" mass="44130">MSYTSADVIKGPPPKPEGSSRYHAAVAEWSQSQTPIASFESKELSLAKWPLARTRKYTLLGSYSLDEHRRLYIPGSPPHLPPSIDQKELDIGSDPNLSNAVIPRAMDAVCPAIQIMNPYFDLASLHFIVEPSVLAEMLLGRPKPLLIFGSKGADSVDTDPVRTDSAETHSVEVGDTEETSLKGFNPGDAKLRHEITEPADGIPAGSNYCRIIQYKWGGISFAIHEKVNAWSLNENIDVDAMQPPINNDMPPPPEPQEYSEQPITRVGSPIPQELLVDIKWLAALYFSRVNNMCMAHPIGKGLTRFSVKDHSKMILEWEKERQLELKTLHALLLKLRSEMEASGSEVCLLRPTPAANIRDRSWELYKVGLDDPFVAKSVKECRATFAPWKQVKQGQGS</sequence>
<dbReference type="GeneID" id="5982672"/>
<feature type="compositionally biased region" description="Basic and acidic residues" evidence="1">
    <location>
        <begin position="159"/>
        <end position="172"/>
    </location>
</feature>
<dbReference type="InParanoid" id="Q0TXX4"/>
<dbReference type="VEuPathDB" id="FungiDB:JI435_309380"/>
<dbReference type="PANTHER" id="PTHR35179">
    <property type="entry name" value="PROTEIN CBG02620"/>
    <property type="match status" value="1"/>
</dbReference>
<dbReference type="EMBL" id="CH445363">
    <property type="protein sequence ID" value="EAT76972.1"/>
    <property type="molecule type" value="Genomic_DNA"/>
</dbReference>
<dbReference type="PANTHER" id="PTHR35179:SF2">
    <property type="entry name" value="START DOMAIN-CONTAINING PROTEIN"/>
    <property type="match status" value="1"/>
</dbReference>
<evidence type="ECO:0000256" key="1">
    <source>
        <dbReference type="SAM" id="MobiDB-lite"/>
    </source>
</evidence>
<name>Q0TXX4_PHANO</name>
<reference evidence="3" key="1">
    <citation type="journal article" date="2007" name="Plant Cell">
        <title>Dothideomycete-plant interactions illuminated by genome sequencing and EST analysis of the wheat pathogen Stagonospora nodorum.</title>
        <authorList>
            <person name="Hane J.K."/>
            <person name="Lowe R.G."/>
            <person name="Solomon P.S."/>
            <person name="Tan K.C."/>
            <person name="Schoch C.L."/>
            <person name="Spatafora J.W."/>
            <person name="Crous P.W."/>
            <person name="Kodira C."/>
            <person name="Birren B.W."/>
            <person name="Galagan J.E."/>
            <person name="Torriani S.F."/>
            <person name="McDonald B.A."/>
            <person name="Oliver R.P."/>
        </authorList>
    </citation>
    <scope>NUCLEOTIDE SEQUENCE [LARGE SCALE GENOMIC DNA]</scope>
    <source>
        <strain evidence="3">SN15 / ATCC MYA-4574 / FGSC 10173</strain>
    </source>
</reference>
<dbReference type="Proteomes" id="UP000001055">
    <property type="component" value="Unassembled WGS sequence"/>
</dbReference>
<feature type="region of interest" description="Disordered" evidence="1">
    <location>
        <begin position="156"/>
        <end position="188"/>
    </location>
</feature>
<dbReference type="HOGENOM" id="CLU_694657_0_0_1"/>
<organism evidence="2 3">
    <name type="scientific">Phaeosphaeria nodorum (strain SN15 / ATCC MYA-4574 / FGSC 10173)</name>
    <name type="common">Glume blotch fungus</name>
    <name type="synonym">Parastagonospora nodorum</name>
    <dbReference type="NCBI Taxonomy" id="321614"/>
    <lineage>
        <taxon>Eukaryota</taxon>
        <taxon>Fungi</taxon>
        <taxon>Dikarya</taxon>
        <taxon>Ascomycota</taxon>
        <taxon>Pezizomycotina</taxon>
        <taxon>Dothideomycetes</taxon>
        <taxon>Pleosporomycetidae</taxon>
        <taxon>Pleosporales</taxon>
        <taxon>Pleosporineae</taxon>
        <taxon>Phaeosphaeriaceae</taxon>
        <taxon>Parastagonospora</taxon>
    </lineage>
</organism>
<accession>Q0TXX4</accession>
<evidence type="ECO:0000313" key="2">
    <source>
        <dbReference type="EMBL" id="EAT76972.1"/>
    </source>
</evidence>
<evidence type="ECO:0000313" key="3">
    <source>
        <dbReference type="Proteomes" id="UP000001055"/>
    </source>
</evidence>
<evidence type="ECO:0008006" key="4">
    <source>
        <dbReference type="Google" id="ProtNLM"/>
    </source>
</evidence>